<evidence type="ECO:0000313" key="3">
    <source>
        <dbReference type="Proteomes" id="UP001595593"/>
    </source>
</evidence>
<dbReference type="Proteomes" id="UP001595593">
    <property type="component" value="Unassembled WGS sequence"/>
</dbReference>
<dbReference type="EMBL" id="JBHRTN010000002">
    <property type="protein sequence ID" value="MFC3123526.1"/>
    <property type="molecule type" value="Genomic_DNA"/>
</dbReference>
<feature type="signal peptide" evidence="1">
    <location>
        <begin position="1"/>
        <end position="18"/>
    </location>
</feature>
<evidence type="ECO:0000256" key="1">
    <source>
        <dbReference type="SAM" id="SignalP"/>
    </source>
</evidence>
<dbReference type="RefSeq" id="WP_379592488.1">
    <property type="nucleotide sequence ID" value="NZ_JBHRTN010000002.1"/>
</dbReference>
<accession>A0ABV7FVT8</accession>
<protein>
    <recommendedName>
        <fullName evidence="4">Lipoprotein</fullName>
    </recommendedName>
</protein>
<sequence length="113" mass="12184">MLLRARLVLVLPLLGACAGWEKPGTDAAQRDAALARCEGQAGGIAPQWETVVERPGRFVPSFVECGADGRSCRSTGGYFDSPQYRSRDSAAPLREAVVESCMQEQGWRRTGGL</sequence>
<keyword evidence="1" id="KW-0732">Signal</keyword>
<keyword evidence="3" id="KW-1185">Reference proteome</keyword>
<organism evidence="2 3">
    <name type="scientific">Teichococcus globiformis</name>
    <dbReference type="NCBI Taxonomy" id="2307229"/>
    <lineage>
        <taxon>Bacteria</taxon>
        <taxon>Pseudomonadati</taxon>
        <taxon>Pseudomonadota</taxon>
        <taxon>Alphaproteobacteria</taxon>
        <taxon>Acetobacterales</taxon>
        <taxon>Roseomonadaceae</taxon>
        <taxon>Roseomonas</taxon>
    </lineage>
</organism>
<dbReference type="PROSITE" id="PS51257">
    <property type="entry name" value="PROKAR_LIPOPROTEIN"/>
    <property type="match status" value="1"/>
</dbReference>
<reference evidence="3" key="1">
    <citation type="journal article" date="2019" name="Int. J. Syst. Evol. Microbiol.">
        <title>The Global Catalogue of Microorganisms (GCM) 10K type strain sequencing project: providing services to taxonomists for standard genome sequencing and annotation.</title>
        <authorList>
            <consortium name="The Broad Institute Genomics Platform"/>
            <consortium name="The Broad Institute Genome Sequencing Center for Infectious Disease"/>
            <person name="Wu L."/>
            <person name="Ma J."/>
        </authorList>
    </citation>
    <scope>NUCLEOTIDE SEQUENCE [LARGE SCALE GENOMIC DNA]</scope>
    <source>
        <strain evidence="3">KCTC 52094</strain>
    </source>
</reference>
<gene>
    <name evidence="2" type="ORF">ACFOD4_00520</name>
</gene>
<comment type="caution">
    <text evidence="2">The sequence shown here is derived from an EMBL/GenBank/DDBJ whole genome shotgun (WGS) entry which is preliminary data.</text>
</comment>
<evidence type="ECO:0000313" key="2">
    <source>
        <dbReference type="EMBL" id="MFC3123526.1"/>
    </source>
</evidence>
<feature type="chain" id="PRO_5047184658" description="Lipoprotein" evidence="1">
    <location>
        <begin position="19"/>
        <end position="113"/>
    </location>
</feature>
<name>A0ABV7FVT8_9PROT</name>
<proteinExistence type="predicted"/>
<evidence type="ECO:0008006" key="4">
    <source>
        <dbReference type="Google" id="ProtNLM"/>
    </source>
</evidence>